<geneLocation type="plasmid" evidence="8 9">
    <name>unnamed5</name>
</geneLocation>
<reference evidence="8" key="1">
    <citation type="submission" date="2021-03" db="EMBL/GenBank/DDBJ databases">
        <title>Complete Genome of Pseudoalteromonas xiamenensis STKMTI.2, a new potential marine bacterium producing anti-Vibrio compounds.</title>
        <authorList>
            <person name="Handayani D.P."/>
            <person name="Isnansetyo A."/>
            <person name="Istiqomah I."/>
            <person name="Jumina J."/>
        </authorList>
    </citation>
    <scope>NUCLEOTIDE SEQUENCE</scope>
    <source>
        <strain evidence="8">STKMTI.2</strain>
        <plasmid evidence="8">unnamed5</plasmid>
    </source>
</reference>
<name>A0A975DKW4_9GAMM</name>
<evidence type="ECO:0000256" key="5">
    <source>
        <dbReference type="PROSITE-ProRule" id="PRU00169"/>
    </source>
</evidence>
<evidence type="ECO:0000259" key="7">
    <source>
        <dbReference type="PROSITE" id="PS50110"/>
    </source>
</evidence>
<dbReference type="Proteomes" id="UP000664904">
    <property type="component" value="Plasmid unnamed5"/>
</dbReference>
<dbReference type="Gene3D" id="1.10.8.60">
    <property type="match status" value="1"/>
</dbReference>
<keyword evidence="2" id="KW-0067">ATP-binding</keyword>
<sequence>MTATILIIDDKPDVRLSARFLLSNYGYQIEEADSPAIGLARLAQKSVDLVLLDMNFALDTTSGAEGLYFLDKLAAFNESNGTCIAAIAMTAWANTELIVQALHKGASDFIEKPWDNKRLVQIIDNTTKVSKLKRSNLALEQQLQDAQDEVWLNSQSPVMQAFLSQLERVAKTQANVLLIGENGTGKSSFAQYLHQQSSSHGAFVSVNMAAITETLFESEMFGHVKGAFTGADKARIGRFELAREGTLFLDEVAATPISQQAKLLRVLESGEFEKVGSSHTMTAKPRIVSASNEAFETLIKQGVFRQDLFFRLNTVTLKVPALRERREDIPMLAKQFLAKHGQTHGVPKKQLSSDAERYLSAQNFAGNLRELSQLMERLVILTSDIHVTPDMIAQVQNPNSAAAPLCKSAHAELPLMTIDEAEQQLLKLALTNTNGNTENAATILGLSKSAIYRRLEKYQIVAKDFQQKAGIL</sequence>
<feature type="modified residue" description="4-aspartylphosphate" evidence="5">
    <location>
        <position position="53"/>
    </location>
</feature>
<dbReference type="PANTHER" id="PTHR32071:SF57">
    <property type="entry name" value="C4-DICARBOXYLATE TRANSPORT TRANSCRIPTIONAL REGULATORY PROTEIN DCTD"/>
    <property type="match status" value="1"/>
</dbReference>
<dbReference type="Pfam" id="PF00158">
    <property type="entry name" value="Sigma54_activat"/>
    <property type="match status" value="1"/>
</dbReference>
<evidence type="ECO:0000259" key="6">
    <source>
        <dbReference type="PROSITE" id="PS50045"/>
    </source>
</evidence>
<keyword evidence="5" id="KW-0597">Phosphoprotein</keyword>
<gene>
    <name evidence="8" type="ORF">J5O05_21035</name>
</gene>
<proteinExistence type="predicted"/>
<dbReference type="Gene3D" id="1.10.10.60">
    <property type="entry name" value="Homeodomain-like"/>
    <property type="match status" value="1"/>
</dbReference>
<accession>A0A975DKW4</accession>
<dbReference type="SUPFAM" id="SSF52540">
    <property type="entry name" value="P-loop containing nucleoside triphosphate hydrolases"/>
    <property type="match status" value="1"/>
</dbReference>
<dbReference type="Pfam" id="PF25601">
    <property type="entry name" value="AAA_lid_14"/>
    <property type="match status" value="1"/>
</dbReference>
<dbReference type="GO" id="GO:0006355">
    <property type="term" value="P:regulation of DNA-templated transcription"/>
    <property type="evidence" value="ECO:0007669"/>
    <property type="project" value="InterPro"/>
</dbReference>
<dbReference type="SUPFAM" id="SSF46689">
    <property type="entry name" value="Homeodomain-like"/>
    <property type="match status" value="1"/>
</dbReference>
<evidence type="ECO:0000313" key="9">
    <source>
        <dbReference type="Proteomes" id="UP000664904"/>
    </source>
</evidence>
<keyword evidence="3" id="KW-0805">Transcription regulation</keyword>
<dbReference type="SUPFAM" id="SSF52172">
    <property type="entry name" value="CheY-like"/>
    <property type="match status" value="1"/>
</dbReference>
<dbReference type="EMBL" id="CP072135">
    <property type="protein sequence ID" value="QTH73711.1"/>
    <property type="molecule type" value="Genomic_DNA"/>
</dbReference>
<dbReference type="PANTHER" id="PTHR32071">
    <property type="entry name" value="TRANSCRIPTIONAL REGULATORY PROTEIN"/>
    <property type="match status" value="1"/>
</dbReference>
<dbReference type="InterPro" id="IPR011006">
    <property type="entry name" value="CheY-like_superfamily"/>
</dbReference>
<evidence type="ECO:0000313" key="8">
    <source>
        <dbReference type="EMBL" id="QTH73711.1"/>
    </source>
</evidence>
<dbReference type="CDD" id="cd00009">
    <property type="entry name" value="AAA"/>
    <property type="match status" value="1"/>
</dbReference>
<dbReference type="InterPro" id="IPR003593">
    <property type="entry name" value="AAA+_ATPase"/>
</dbReference>
<evidence type="ECO:0000256" key="2">
    <source>
        <dbReference type="ARBA" id="ARBA00022840"/>
    </source>
</evidence>
<dbReference type="InterPro" id="IPR002078">
    <property type="entry name" value="Sigma_54_int"/>
</dbReference>
<keyword evidence="1" id="KW-0547">Nucleotide-binding</keyword>
<evidence type="ECO:0000256" key="1">
    <source>
        <dbReference type="ARBA" id="ARBA00022741"/>
    </source>
</evidence>
<dbReference type="KEGG" id="pxi:J5O05_21035"/>
<dbReference type="PROSITE" id="PS50045">
    <property type="entry name" value="SIGMA54_INTERACT_4"/>
    <property type="match status" value="1"/>
</dbReference>
<keyword evidence="4" id="KW-0804">Transcription</keyword>
<dbReference type="Pfam" id="PF02954">
    <property type="entry name" value="HTH_8"/>
    <property type="match status" value="1"/>
</dbReference>
<evidence type="ECO:0000256" key="3">
    <source>
        <dbReference type="ARBA" id="ARBA00023015"/>
    </source>
</evidence>
<feature type="domain" description="Sigma-54 factor interaction" evidence="6">
    <location>
        <begin position="152"/>
        <end position="380"/>
    </location>
</feature>
<dbReference type="SMART" id="SM00448">
    <property type="entry name" value="REC"/>
    <property type="match status" value="1"/>
</dbReference>
<dbReference type="InterPro" id="IPR009057">
    <property type="entry name" value="Homeodomain-like_sf"/>
</dbReference>
<dbReference type="Pfam" id="PF00072">
    <property type="entry name" value="Response_reg"/>
    <property type="match status" value="1"/>
</dbReference>
<organism evidence="8 9">
    <name type="scientific">Pseudoalteromonas xiamenensis</name>
    <dbReference type="NCBI Taxonomy" id="882626"/>
    <lineage>
        <taxon>Bacteria</taxon>
        <taxon>Pseudomonadati</taxon>
        <taxon>Pseudomonadota</taxon>
        <taxon>Gammaproteobacteria</taxon>
        <taxon>Alteromonadales</taxon>
        <taxon>Pseudoalteromonadaceae</taxon>
        <taxon>Pseudoalteromonas</taxon>
    </lineage>
</organism>
<dbReference type="GO" id="GO:0043565">
    <property type="term" value="F:sequence-specific DNA binding"/>
    <property type="evidence" value="ECO:0007669"/>
    <property type="project" value="InterPro"/>
</dbReference>
<dbReference type="GO" id="GO:0005524">
    <property type="term" value="F:ATP binding"/>
    <property type="evidence" value="ECO:0007669"/>
    <property type="project" value="UniProtKB-KW"/>
</dbReference>
<dbReference type="Gene3D" id="3.40.50.2300">
    <property type="match status" value="1"/>
</dbReference>
<evidence type="ECO:0000256" key="4">
    <source>
        <dbReference type="ARBA" id="ARBA00023163"/>
    </source>
</evidence>
<keyword evidence="8" id="KW-0614">Plasmid</keyword>
<keyword evidence="9" id="KW-1185">Reference proteome</keyword>
<dbReference type="Gene3D" id="3.40.50.300">
    <property type="entry name" value="P-loop containing nucleotide triphosphate hydrolases"/>
    <property type="match status" value="1"/>
</dbReference>
<dbReference type="SMART" id="SM00382">
    <property type="entry name" value="AAA"/>
    <property type="match status" value="1"/>
</dbReference>
<protein>
    <submittedName>
        <fullName evidence="8">Sigma-54-dependent Fis family transcriptional regulator</fullName>
    </submittedName>
</protein>
<dbReference type="CDD" id="cd00156">
    <property type="entry name" value="REC"/>
    <property type="match status" value="1"/>
</dbReference>
<dbReference type="InterPro" id="IPR002197">
    <property type="entry name" value="HTH_Fis"/>
</dbReference>
<dbReference type="PRINTS" id="PR01590">
    <property type="entry name" value="HTHFIS"/>
</dbReference>
<dbReference type="InterPro" id="IPR001789">
    <property type="entry name" value="Sig_transdc_resp-reg_receiver"/>
</dbReference>
<dbReference type="PROSITE" id="PS50110">
    <property type="entry name" value="RESPONSE_REGULATORY"/>
    <property type="match status" value="1"/>
</dbReference>
<dbReference type="FunFam" id="3.40.50.300:FF:000006">
    <property type="entry name" value="DNA-binding transcriptional regulator NtrC"/>
    <property type="match status" value="1"/>
</dbReference>
<dbReference type="InterPro" id="IPR058031">
    <property type="entry name" value="AAA_lid_NorR"/>
</dbReference>
<feature type="domain" description="Response regulatory" evidence="7">
    <location>
        <begin position="4"/>
        <end position="127"/>
    </location>
</feature>
<dbReference type="InterPro" id="IPR027417">
    <property type="entry name" value="P-loop_NTPase"/>
</dbReference>
<dbReference type="AlphaFoldDB" id="A0A975DKW4"/>
<dbReference type="GO" id="GO:0000160">
    <property type="term" value="P:phosphorelay signal transduction system"/>
    <property type="evidence" value="ECO:0007669"/>
    <property type="project" value="InterPro"/>
</dbReference>